<protein>
    <submittedName>
        <fullName evidence="2">Uncharacterized protein</fullName>
    </submittedName>
</protein>
<keyword evidence="1" id="KW-0175">Coiled coil</keyword>
<name>A0AAP2DRA5_9BACT</name>
<sequence length="140" mass="15673">MNYSLERISTVEACDTLLAMAQKEKENLERRRRNLGESIGNFDVRTGDVGNELVSVQALLQTFTTAYDSLPEGKDKLNMNLEIKQLEARKAQLDKSVVSYNVSSLLEKQVSYNLLDSQVPVIDAYMAAIQNKRTELGAEA</sequence>
<evidence type="ECO:0000313" key="2">
    <source>
        <dbReference type="EMBL" id="MBT1701051.1"/>
    </source>
</evidence>
<keyword evidence="3" id="KW-1185">Reference proteome</keyword>
<accession>A0AAP2DRA5</accession>
<dbReference type="RefSeq" id="WP_254169738.1">
    <property type="nucleotide sequence ID" value="NZ_JAHESF010000055.1"/>
</dbReference>
<gene>
    <name evidence="2" type="ORF">KK083_29430</name>
</gene>
<proteinExistence type="predicted"/>
<organism evidence="2 3">
    <name type="scientific">Chryseosolibacter histidini</name>
    <dbReference type="NCBI Taxonomy" id="2782349"/>
    <lineage>
        <taxon>Bacteria</taxon>
        <taxon>Pseudomonadati</taxon>
        <taxon>Bacteroidota</taxon>
        <taxon>Cytophagia</taxon>
        <taxon>Cytophagales</taxon>
        <taxon>Chryseotaleaceae</taxon>
        <taxon>Chryseosolibacter</taxon>
    </lineage>
</organism>
<feature type="coiled-coil region" evidence="1">
    <location>
        <begin position="11"/>
        <end position="38"/>
    </location>
</feature>
<dbReference type="Proteomes" id="UP001319200">
    <property type="component" value="Unassembled WGS sequence"/>
</dbReference>
<reference evidence="2 3" key="1">
    <citation type="submission" date="2021-05" db="EMBL/GenBank/DDBJ databases">
        <title>A Polyphasic approach of four new species of the genus Ohtaekwangia: Ohtaekwangia histidinii sp. nov., Ohtaekwangia cretensis sp. nov., Ohtaekwangia indiensis sp. nov., Ohtaekwangia reichenbachii sp. nov. from diverse environment.</title>
        <authorList>
            <person name="Octaviana S."/>
        </authorList>
    </citation>
    <scope>NUCLEOTIDE SEQUENCE [LARGE SCALE GENOMIC DNA]</scope>
    <source>
        <strain evidence="2 3">PWU4</strain>
    </source>
</reference>
<dbReference type="EMBL" id="JAHESF010000055">
    <property type="protein sequence ID" value="MBT1701051.1"/>
    <property type="molecule type" value="Genomic_DNA"/>
</dbReference>
<evidence type="ECO:0000256" key="1">
    <source>
        <dbReference type="SAM" id="Coils"/>
    </source>
</evidence>
<evidence type="ECO:0000313" key="3">
    <source>
        <dbReference type="Proteomes" id="UP001319200"/>
    </source>
</evidence>
<comment type="caution">
    <text evidence="2">The sequence shown here is derived from an EMBL/GenBank/DDBJ whole genome shotgun (WGS) entry which is preliminary data.</text>
</comment>
<dbReference type="AlphaFoldDB" id="A0AAP2DRA5"/>